<reference evidence="2 3" key="1">
    <citation type="journal article" date="2013" name="Genome Announc.">
        <title>Genome Sequence of the Polycyclic Aromatic Hydrocarbon-Degrading Bacterium Strain Marinobacter nanhaiticus D15-8WT.</title>
        <authorList>
            <person name="Cui Z."/>
            <person name="Gao W."/>
            <person name="Li Q."/>
            <person name="Xu G."/>
            <person name="Zheng L."/>
        </authorList>
    </citation>
    <scope>NUCLEOTIDE SEQUENCE [LARGE SCALE GENOMIC DNA]</scope>
    <source>
        <strain evidence="2 3">D15-8W</strain>
    </source>
</reference>
<accession>N6VSB6</accession>
<dbReference type="InterPro" id="IPR036280">
    <property type="entry name" value="Multihaem_cyt_sf"/>
</dbReference>
<evidence type="ECO:0000313" key="3">
    <source>
        <dbReference type="Proteomes" id="UP000013165"/>
    </source>
</evidence>
<dbReference type="AlphaFoldDB" id="N6VSB6"/>
<evidence type="ECO:0000313" key="2">
    <source>
        <dbReference type="EMBL" id="ENO13065.2"/>
    </source>
</evidence>
<dbReference type="STRING" id="626887.J057_16745"/>
<dbReference type="SUPFAM" id="SSF48695">
    <property type="entry name" value="Multiheme cytochromes"/>
    <property type="match status" value="1"/>
</dbReference>
<dbReference type="PROSITE" id="PS51257">
    <property type="entry name" value="PROKAR_LIPOPROTEIN"/>
    <property type="match status" value="1"/>
</dbReference>
<dbReference type="eggNOG" id="COG0823">
    <property type="taxonomic scope" value="Bacteria"/>
</dbReference>
<dbReference type="SUPFAM" id="SSF82171">
    <property type="entry name" value="DPP6 N-terminal domain-like"/>
    <property type="match status" value="1"/>
</dbReference>
<dbReference type="Gene3D" id="2.120.10.30">
    <property type="entry name" value="TolB, C-terminal domain"/>
    <property type="match status" value="1"/>
</dbReference>
<dbReference type="Pfam" id="PF18582">
    <property type="entry name" value="HZS_alpha"/>
    <property type="match status" value="1"/>
</dbReference>
<comment type="caution">
    <text evidence="2">The sequence shown here is derived from an EMBL/GenBank/DDBJ whole genome shotgun (WGS) entry which is preliminary data.</text>
</comment>
<dbReference type="HOGENOM" id="CLU_303626_0_0_6"/>
<gene>
    <name evidence="2" type="ORF">J057_16745</name>
</gene>
<dbReference type="EMBL" id="APLQ01000014">
    <property type="protein sequence ID" value="ENO13065.2"/>
    <property type="molecule type" value="Genomic_DNA"/>
</dbReference>
<dbReference type="InterPro" id="IPR011042">
    <property type="entry name" value="6-blade_b-propeller_TolB-like"/>
</dbReference>
<dbReference type="OrthoDB" id="221261at2"/>
<feature type="domain" description="Hydrazine synthase alpha subunit middle" evidence="1">
    <location>
        <begin position="533"/>
        <end position="597"/>
    </location>
</feature>
<protein>
    <recommendedName>
        <fullName evidence="1">Hydrazine synthase alpha subunit middle domain-containing protein</fullName>
    </recommendedName>
</protein>
<sequence length="879" mass="95866">MSPKLGLVVVVSLTLVTAGCRSSGGSDQEADPVVVENAVAFIKRPLAFDNDTLMGDDRRDPEAFRPGARLYVKDRASPSARSRDITSAVFSDPSFLNDEGDLLYDVRGLDVSYDGSKLLFAMRAPEIEDADDDEQPTWNIWEYDTTSGDLHRIIESDTIAEAGQDVAPAYLPDDRIVFSSTRQRISKAILLDEGKPQFDALDEDRDSPAFVLHVMESDGSEIEQITFNQSHDLDPTVMGSGKIVFSRWDNAGQTRNNGVNLYQVNPDGTGLSLLYGRHSHGSVGDEQVQYYRAVETEPDRLLVQVRPFESENLTALPMDIDVGTYVEANQQLDGMEGEGQVPVIDGYDALAEVGLEGSYGAASPLFDGTNRYLVSWSPCRLVMAEAAEDDRITNCTQERLDSGEYETADPVFGLWLLDQTTGTQLPIERPVEGQQIDEAVLMTRRPVPTYIPPATLFDEAETLAENGYGVVHIQSVYDLDGRDQAPGGIRTVADPARTDPTDRPAMFVRFEKPVSIPDDDVRDLDNAAFGRSAAQSMREILGYAPVEPDGSVRVAVPANVAFAISVLDANGQRTSARHQNWLQLRPGETLECQGCHNPNSDAPHGRPGAGPGAAYYGSLTGGIPFPNTETALVAALGETMAETWSRTYGVRELQPDAVFEDDWTNPAVVPKATSFSFAYADLQTPSPISPACAAEWSSLCRVVINYEQHIHPLWGLDRTITDGVGTVIDDYTCTSCHSDKDAMDAIQVPAAQLDLTDGPSPDNPAHFKSYRELLFNDNEVEVQGGALIDLLVDTGEFQRDEDGQLILDGDGNPIPIFTTVPVPAPMSTAGARNSNRFMSQFRTGGAHEGFLSAAELKLISEWLDLGAQYYNNPFDAPED</sequence>
<evidence type="ECO:0000259" key="1">
    <source>
        <dbReference type="Pfam" id="PF18582"/>
    </source>
</evidence>
<dbReference type="PATRIC" id="fig|626887.3.peg.3347"/>
<organism evidence="2 3">
    <name type="scientific">Marinobacter nanhaiticus D15-8W</name>
    <dbReference type="NCBI Taxonomy" id="626887"/>
    <lineage>
        <taxon>Bacteria</taxon>
        <taxon>Pseudomonadati</taxon>
        <taxon>Pseudomonadota</taxon>
        <taxon>Gammaproteobacteria</taxon>
        <taxon>Pseudomonadales</taxon>
        <taxon>Marinobacteraceae</taxon>
        <taxon>Marinobacter</taxon>
    </lineage>
</organism>
<dbReference type="InterPro" id="IPR040698">
    <property type="entry name" value="HZS_alpha_mid"/>
</dbReference>
<proteinExistence type="predicted"/>
<keyword evidence="3" id="KW-1185">Reference proteome</keyword>
<dbReference type="Proteomes" id="UP000013165">
    <property type="component" value="Unassembled WGS sequence"/>
</dbReference>
<name>N6VSB6_9GAMM</name>